<feature type="domain" description="Phospholipase D N-terminal" evidence="2">
    <location>
        <begin position="48"/>
        <end position="146"/>
    </location>
</feature>
<dbReference type="Proteomes" id="UP001501588">
    <property type="component" value="Unassembled WGS sequence"/>
</dbReference>
<dbReference type="InterPro" id="IPR018946">
    <property type="entry name" value="PhoD-like_MPP"/>
</dbReference>
<dbReference type="SUPFAM" id="SSF56300">
    <property type="entry name" value="Metallo-dependent phosphatases"/>
    <property type="match status" value="1"/>
</dbReference>
<evidence type="ECO:0000259" key="2">
    <source>
        <dbReference type="Pfam" id="PF16655"/>
    </source>
</evidence>
<dbReference type="Pfam" id="PF09423">
    <property type="entry name" value="PhoD"/>
    <property type="match status" value="1"/>
</dbReference>
<dbReference type="InterPro" id="IPR052900">
    <property type="entry name" value="Phospholipid_Metab_Enz"/>
</dbReference>
<gene>
    <name evidence="3" type="ORF">GCM10009416_29880</name>
</gene>
<dbReference type="PANTHER" id="PTHR43606">
    <property type="entry name" value="PHOSPHATASE, PUTATIVE (AFU_ORTHOLOGUE AFUA_6G08710)-RELATED"/>
    <property type="match status" value="1"/>
</dbReference>
<comment type="caution">
    <text evidence="3">The sequence shown here is derived from an EMBL/GenBank/DDBJ whole genome shotgun (WGS) entry which is preliminary data.</text>
</comment>
<evidence type="ECO:0000313" key="3">
    <source>
        <dbReference type="EMBL" id="GAA0589334.1"/>
    </source>
</evidence>
<feature type="domain" description="PhoD-like phosphatase metallophosphatase" evidence="1">
    <location>
        <begin position="159"/>
        <end position="495"/>
    </location>
</feature>
<dbReference type="InterPro" id="IPR032093">
    <property type="entry name" value="PhoD_N"/>
</dbReference>
<dbReference type="InterPro" id="IPR029052">
    <property type="entry name" value="Metallo-depent_PP-like"/>
</dbReference>
<protein>
    <submittedName>
        <fullName evidence="3">Alkaline phosphatase D family protein</fullName>
    </submittedName>
</protein>
<organism evidence="3 4">
    <name type="scientific">Craurococcus roseus</name>
    <dbReference type="NCBI Taxonomy" id="77585"/>
    <lineage>
        <taxon>Bacteria</taxon>
        <taxon>Pseudomonadati</taxon>
        <taxon>Pseudomonadota</taxon>
        <taxon>Alphaproteobacteria</taxon>
        <taxon>Acetobacterales</taxon>
        <taxon>Acetobacteraceae</taxon>
        <taxon>Craurococcus</taxon>
    </lineage>
</organism>
<dbReference type="EMBL" id="BAAAFZ010000046">
    <property type="protein sequence ID" value="GAA0589334.1"/>
    <property type="molecule type" value="Genomic_DNA"/>
</dbReference>
<keyword evidence="4" id="KW-1185">Reference proteome</keyword>
<proteinExistence type="predicted"/>
<dbReference type="PANTHER" id="PTHR43606:SF2">
    <property type="entry name" value="ALKALINE PHOSPHATASE FAMILY PROTEIN (AFU_ORTHOLOGUE AFUA_5G03860)"/>
    <property type="match status" value="1"/>
</dbReference>
<name>A0ABN1FEX0_9PROT</name>
<evidence type="ECO:0000259" key="1">
    <source>
        <dbReference type="Pfam" id="PF09423"/>
    </source>
</evidence>
<dbReference type="InterPro" id="IPR038607">
    <property type="entry name" value="PhoD-like_sf"/>
</dbReference>
<dbReference type="Gene3D" id="3.60.21.70">
    <property type="entry name" value="PhoD-like phosphatase"/>
    <property type="match status" value="1"/>
</dbReference>
<reference evidence="3 4" key="1">
    <citation type="journal article" date="2019" name="Int. J. Syst. Evol. Microbiol.">
        <title>The Global Catalogue of Microorganisms (GCM) 10K type strain sequencing project: providing services to taxonomists for standard genome sequencing and annotation.</title>
        <authorList>
            <consortium name="The Broad Institute Genomics Platform"/>
            <consortium name="The Broad Institute Genome Sequencing Center for Infectious Disease"/>
            <person name="Wu L."/>
            <person name="Ma J."/>
        </authorList>
    </citation>
    <scope>NUCLEOTIDE SEQUENCE [LARGE SCALE GENOMIC DNA]</scope>
    <source>
        <strain evidence="3 4">JCM 9933</strain>
    </source>
</reference>
<accession>A0ABN1FEX0</accession>
<evidence type="ECO:0000313" key="4">
    <source>
        <dbReference type="Proteomes" id="UP001501588"/>
    </source>
</evidence>
<dbReference type="CDD" id="cd07389">
    <property type="entry name" value="MPP_PhoD"/>
    <property type="match status" value="1"/>
</dbReference>
<dbReference type="RefSeq" id="WP_343896155.1">
    <property type="nucleotide sequence ID" value="NZ_BAAAFZ010000046.1"/>
</dbReference>
<dbReference type="Gene3D" id="2.60.40.380">
    <property type="entry name" value="Purple acid phosphatase-like, N-terminal"/>
    <property type="match status" value="1"/>
</dbReference>
<dbReference type="Pfam" id="PF16655">
    <property type="entry name" value="PhoD_N"/>
    <property type="match status" value="1"/>
</dbReference>
<sequence>MPAPLPTALDRRRVLREAALLAAASLVVPGGSRRVLGQPKFGDYPFKLGVASGDPLADGFVAWTRLAPDPLDEGGDGGMPAEAVAVRWEVARDPAFFHVVRRGTAAALPERGHAVHVEVGGLEPDRWYWYRFAAGGEASPIGRARTFPVLGSPKERLRFAFASCQHHGQGYFNAYAAMLEDGLDFVLHLGDYIYESDWGARVRPHLPEPVTLDDYRRHHALYKLDRDLQAAHAAYPFLVTWDDHEVENDYANGQSENGDPVDDFLRRRAAAYQAYYENMPLRRTARPVGPDMRLFTSTGFGDLAHFVLLDNRQHRSDQPCGVPGALGGRLAPADCAERTAEERTMLGAEQERWALRHLGGAQAAWKVLAQQQLMAQLRQKAPGGGAAWWSDGWDGYPAARRRLLGFIGQRRLRDVVAVGGDIHSFWVTDLKADFDDPSSATVATEFVGTSVTSASPPVEAIAAALPDNPHVRFFEGRERGYARVEATPALWRTDFRAVRTVARPDAQARTLNSWVVERGQAGAKPA</sequence>